<dbReference type="eggNOG" id="COG2067">
    <property type="taxonomic scope" value="Bacteria"/>
</dbReference>
<dbReference type="STRING" id="926562.Oweho_3135"/>
<gene>
    <name evidence="2" type="ordered locus">Oweho_3135</name>
</gene>
<feature type="signal peptide" evidence="1">
    <location>
        <begin position="1"/>
        <end position="19"/>
    </location>
</feature>
<evidence type="ECO:0000313" key="3">
    <source>
        <dbReference type="Proteomes" id="UP000005631"/>
    </source>
</evidence>
<dbReference type="Gene3D" id="2.40.160.60">
    <property type="entry name" value="Outer membrane protein transport protein (OMPP1/FadL/TodX)"/>
    <property type="match status" value="1"/>
</dbReference>
<dbReference type="RefSeq" id="WP_014203435.1">
    <property type="nucleotide sequence ID" value="NC_016599.1"/>
</dbReference>
<protein>
    <recommendedName>
        <fullName evidence="4">Outer membrane protein transport protein (OMPP1/FadL/TodX)</fullName>
    </recommendedName>
</protein>
<keyword evidence="1" id="KW-0732">Signal</keyword>
<dbReference type="AlphaFoldDB" id="G8R363"/>
<dbReference type="Proteomes" id="UP000005631">
    <property type="component" value="Chromosome"/>
</dbReference>
<evidence type="ECO:0000313" key="2">
    <source>
        <dbReference type="EMBL" id="AEV34088.1"/>
    </source>
</evidence>
<keyword evidence="3" id="KW-1185">Reference proteome</keyword>
<dbReference type="EMBL" id="CP003156">
    <property type="protein sequence ID" value="AEV34088.1"/>
    <property type="molecule type" value="Genomic_DNA"/>
</dbReference>
<feature type="chain" id="PRO_5003515425" description="Outer membrane protein transport protein (OMPP1/FadL/TodX)" evidence="1">
    <location>
        <begin position="20"/>
        <end position="518"/>
    </location>
</feature>
<evidence type="ECO:0008006" key="4">
    <source>
        <dbReference type="Google" id="ProtNLM"/>
    </source>
</evidence>
<dbReference type="HOGENOM" id="CLU_034649_0_0_10"/>
<organism evidence="2 3">
    <name type="scientific">Owenweeksia hongkongensis (strain DSM 17368 / CIP 108786 / JCM 12287 / NRRL B-23963 / UST20020801)</name>
    <dbReference type="NCBI Taxonomy" id="926562"/>
    <lineage>
        <taxon>Bacteria</taxon>
        <taxon>Pseudomonadati</taxon>
        <taxon>Bacteroidota</taxon>
        <taxon>Flavobacteriia</taxon>
        <taxon>Flavobacteriales</taxon>
        <taxon>Owenweeksiaceae</taxon>
        <taxon>Owenweeksia</taxon>
    </lineage>
</organism>
<dbReference type="KEGG" id="oho:Oweho_3135"/>
<dbReference type="SUPFAM" id="SSF56935">
    <property type="entry name" value="Porins"/>
    <property type="match status" value="1"/>
</dbReference>
<accession>G8R363</accession>
<name>G8R363_OWEHD</name>
<sequence>MKKAHLILMLAAGSFGLSAQSIDHLSLFSGTDLHGTPRYVSMGGAFTALGNDMSALHINPASGGVYRNDNFSFTLGFQNRGSETSFLGNNQEFNDFNFMLENIGLVKKFGSKGKYFFSLSYQKQADFSNFYSVSGVNRYNIDANGLETGVTLGEYWLDAANPNYRFNTNSLGFTSNELAQQGFLEEASSLGTVLLTDTNGYASIYDYWPDDATDINYRVEETGGRNEFALNLGGNFEDKFYYGIGIGFTSLNYRRIATLSESGYADSSYVVESIVNYRNEVDASGINLKLGFIYRPVQALRIGASLETPTWWYRVDEMQSVSVDAIAFDNTQFIGTEYLIDDIRYSIKSPMIARAGAAVVLGKHVIVSADYEYTNSQNLTLSERDGYDYSGFQADWETASQSTHGLKGGVELRFSSLYLRGGYQYRTSFFKEQFEYESDRSVYAFGIGYKSGSMGIDLGYSLAKYTTRPIVHNALAYGFDTTAQTPEDGALEGYDNDRATLTNTTQKGNFLIGLNFSF</sequence>
<reference evidence="2 3" key="1">
    <citation type="journal article" date="2012" name="Stand. Genomic Sci.">
        <title>Genome sequence of the orange-pigmented seawater bacterium Owenweeksia hongkongensis type strain (UST20020801(T)).</title>
        <authorList>
            <person name="Riedel T."/>
            <person name="Held B."/>
            <person name="Nolan M."/>
            <person name="Lucas S."/>
            <person name="Lapidus A."/>
            <person name="Tice H."/>
            <person name="Del Rio T.G."/>
            <person name="Cheng J.F."/>
            <person name="Han C."/>
            <person name="Tapia R."/>
            <person name="Goodwin L.A."/>
            <person name="Pitluck S."/>
            <person name="Liolios K."/>
            <person name="Mavromatis K."/>
            <person name="Pagani I."/>
            <person name="Ivanova N."/>
            <person name="Mikhailova N."/>
            <person name="Pati A."/>
            <person name="Chen A."/>
            <person name="Palaniappan K."/>
            <person name="Rohde M."/>
            <person name="Tindall B.J."/>
            <person name="Detter J.C."/>
            <person name="Goker M."/>
            <person name="Woyke T."/>
            <person name="Bristow J."/>
            <person name="Eisen J.A."/>
            <person name="Markowitz V."/>
            <person name="Hugenholtz P."/>
            <person name="Klenk H.P."/>
            <person name="Kyrpides N.C."/>
        </authorList>
    </citation>
    <scope>NUCLEOTIDE SEQUENCE</scope>
    <source>
        <strain evidence="3">DSM 17368 / JCM 12287 / NRRL B-23963</strain>
    </source>
</reference>
<dbReference type="OrthoDB" id="9765571at2"/>
<evidence type="ECO:0000256" key="1">
    <source>
        <dbReference type="SAM" id="SignalP"/>
    </source>
</evidence>
<proteinExistence type="predicted"/>